<evidence type="ECO:0000256" key="4">
    <source>
        <dbReference type="ARBA" id="ARBA00022519"/>
    </source>
</evidence>
<organism evidence="11">
    <name type="scientific">Curvibacter symbiont subsp. Hydra magnipapillata</name>
    <dbReference type="NCBI Taxonomy" id="667019"/>
    <lineage>
        <taxon>Bacteria</taxon>
        <taxon>Pseudomonadati</taxon>
        <taxon>Pseudomonadota</taxon>
        <taxon>Betaproteobacteria</taxon>
        <taxon>Burkholderiales</taxon>
        <taxon>Comamonadaceae</taxon>
        <taxon>Curvibacter</taxon>
    </lineage>
</organism>
<evidence type="ECO:0000256" key="1">
    <source>
        <dbReference type="ARBA" id="ARBA00004533"/>
    </source>
</evidence>
<evidence type="ECO:0000256" key="2">
    <source>
        <dbReference type="ARBA" id="ARBA00022448"/>
    </source>
</evidence>
<keyword evidence="6" id="KW-0653">Protein transport</keyword>
<reference evidence="11" key="1">
    <citation type="journal article" date="2010" name="Nature">
        <title>The Dynamic genome of Hydra.</title>
        <authorList>
            <person name="Chapman J.A."/>
            <person name="Kirkness E.F."/>
            <person name="Simakov O."/>
            <person name="Hampson S.E."/>
            <person name="Mitros T."/>
            <person name="Weinmaier T."/>
            <person name="Rattei T."/>
            <person name="Balasubramanian P.G."/>
            <person name="Borman J."/>
            <person name="Busam D."/>
            <person name="Disbennett K."/>
            <person name="Pfannkoch C."/>
            <person name="Sumin N."/>
            <person name="Sutton G."/>
            <person name="Viswanathan L."/>
            <person name="Walenz B."/>
            <person name="Goodstein D.M."/>
            <person name="Hellsten U."/>
            <person name="Kawashima T."/>
            <person name="Prochnik S.E."/>
            <person name="Putnam N.H."/>
            <person name="Shu S."/>
            <person name="Blumberg B."/>
            <person name="Dana C.E."/>
            <person name="Gee L."/>
            <person name="Kibler D.F."/>
            <person name="Law L."/>
            <person name="Lindgens D."/>
            <person name="Martinez D.E."/>
            <person name="Peng J."/>
            <person name="Wigge P.A."/>
            <person name="Bertulat B."/>
            <person name="Guder C."/>
            <person name="Nakamura Y."/>
            <person name="Ozbek S."/>
            <person name="Watanabe H."/>
            <person name="Khalturin K."/>
            <person name="Hemmrich G."/>
            <person name="Franke A."/>
            <person name="Augustin R."/>
            <person name="Fraune S."/>
            <person name="Hayakawa E."/>
            <person name="Hayakawa S."/>
            <person name="Hirose M."/>
            <person name="Hwang J."/>
            <person name="Ikeo K."/>
            <person name="Nishimiya-Fujisawa C."/>
            <person name="Ogura A."/>
            <person name="Takahashi T."/>
            <person name="Steinmetz P.R."/>
            <person name="Zhang X."/>
            <person name="Aufschnaiter R."/>
            <person name="Eder M.K."/>
            <person name="Gorny A.K."/>
            <person name="Salvenmoser W."/>
            <person name="Heimberg A.M."/>
            <person name="Wheeler B.M."/>
            <person name="Peterson K.J."/>
            <person name="Boettger A."/>
            <person name="Tischler P."/>
            <person name="Wolf A."/>
            <person name="Gojobori T."/>
            <person name="Remington K.A."/>
            <person name="Strausberg R.L."/>
            <person name="Venter J."/>
            <person name="Technau U."/>
            <person name="Hobmayer B."/>
            <person name="Bosch T.C."/>
            <person name="Holstein T.W."/>
            <person name="Fujisawa T."/>
            <person name="Bode H.R."/>
            <person name="David C.N."/>
            <person name="Rokhsar D.S."/>
            <person name="Steele R.E."/>
        </authorList>
    </citation>
    <scope>NUCLEOTIDE SEQUENCE</scope>
</reference>
<keyword evidence="5 9" id="KW-0812">Transmembrane</keyword>
<dbReference type="GO" id="GO:0005886">
    <property type="term" value="C:plasma membrane"/>
    <property type="evidence" value="ECO:0007669"/>
    <property type="project" value="UniProtKB-SubCell"/>
</dbReference>
<evidence type="ECO:0000256" key="5">
    <source>
        <dbReference type="ARBA" id="ARBA00022692"/>
    </source>
</evidence>
<keyword evidence="3" id="KW-1003">Cell membrane</keyword>
<evidence type="ECO:0000259" key="10">
    <source>
        <dbReference type="Pfam" id="PF11356"/>
    </source>
</evidence>
<dbReference type="Gene3D" id="2.30.30.830">
    <property type="match status" value="1"/>
</dbReference>
<feature type="transmembrane region" description="Helical" evidence="9">
    <location>
        <begin position="23"/>
        <end position="41"/>
    </location>
</feature>
<name>C9YDY0_CURXX</name>
<evidence type="ECO:0000313" key="11">
    <source>
        <dbReference type="EMBL" id="CBA31585.1"/>
    </source>
</evidence>
<dbReference type="EMBL" id="FN543107">
    <property type="protein sequence ID" value="CBA31585.1"/>
    <property type="molecule type" value="Genomic_DNA"/>
</dbReference>
<evidence type="ECO:0000256" key="8">
    <source>
        <dbReference type="ARBA" id="ARBA00023136"/>
    </source>
</evidence>
<dbReference type="AlphaFoldDB" id="C9YDY0"/>
<feature type="domain" description="Type II secretion system protein GspC N-terminal" evidence="10">
    <location>
        <begin position="46"/>
        <end position="153"/>
    </location>
</feature>
<keyword evidence="8 9" id="KW-0472">Membrane</keyword>
<keyword evidence="2" id="KW-0813">Transport</keyword>
<sequence>MEKSAFNDNAAMVSVASVWPPRIAALVVSTAAALSVAYWGLHWKLPSSPVLAATSSSAGDQPVDSSAVAKALGATATAKDVTPLAPQATEASRFVLQGVVGNASSGSALIAIDGKPPKPVRVGDAVIEGWTLRLVEGRRAVLSRDGAELELTLPALSKPATLSKKAP</sequence>
<evidence type="ECO:0000256" key="3">
    <source>
        <dbReference type="ARBA" id="ARBA00022475"/>
    </source>
</evidence>
<evidence type="ECO:0000256" key="6">
    <source>
        <dbReference type="ARBA" id="ARBA00022927"/>
    </source>
</evidence>
<gene>
    <name evidence="11" type="ORF">Csp_D27860</name>
</gene>
<dbReference type="InterPro" id="IPR024961">
    <property type="entry name" value="T2SS_GspC_N"/>
</dbReference>
<evidence type="ECO:0000256" key="7">
    <source>
        <dbReference type="ARBA" id="ARBA00022989"/>
    </source>
</evidence>
<accession>C9YDY0</accession>
<dbReference type="GO" id="GO:0015031">
    <property type="term" value="P:protein transport"/>
    <property type="evidence" value="ECO:0007669"/>
    <property type="project" value="UniProtKB-KW"/>
</dbReference>
<protein>
    <recommendedName>
        <fullName evidence="10">Type II secretion system protein GspC N-terminal domain-containing protein</fullName>
    </recommendedName>
</protein>
<evidence type="ECO:0000256" key="9">
    <source>
        <dbReference type="SAM" id="Phobius"/>
    </source>
</evidence>
<keyword evidence="4" id="KW-0997">Cell inner membrane</keyword>
<keyword evidence="7 9" id="KW-1133">Transmembrane helix</keyword>
<proteinExistence type="predicted"/>
<comment type="subcellular location">
    <subcellularLocation>
        <location evidence="1">Cell inner membrane</location>
    </subcellularLocation>
</comment>
<dbReference type="Pfam" id="PF11356">
    <property type="entry name" value="T2SSC"/>
    <property type="match status" value="1"/>
</dbReference>